<organism evidence="1">
    <name type="scientific">Solanum chacoense</name>
    <name type="common">Chaco potato</name>
    <dbReference type="NCBI Taxonomy" id="4108"/>
    <lineage>
        <taxon>Eukaryota</taxon>
        <taxon>Viridiplantae</taxon>
        <taxon>Streptophyta</taxon>
        <taxon>Embryophyta</taxon>
        <taxon>Tracheophyta</taxon>
        <taxon>Spermatophyta</taxon>
        <taxon>Magnoliopsida</taxon>
        <taxon>eudicotyledons</taxon>
        <taxon>Gunneridae</taxon>
        <taxon>Pentapetalae</taxon>
        <taxon>asterids</taxon>
        <taxon>lamiids</taxon>
        <taxon>Solanales</taxon>
        <taxon>Solanaceae</taxon>
        <taxon>Solanoideae</taxon>
        <taxon>Solaneae</taxon>
        <taxon>Solanum</taxon>
    </lineage>
</organism>
<name>A0A0V0GGK8_SOLCH</name>
<proteinExistence type="predicted"/>
<sequence length="73" mass="7968">FLIGISSNNSSASLNNPSFMYPAINTFQVDTSLTGISSNSLRASIKSPHFTYISIKEVPTYISNTNPDLKIKL</sequence>
<reference evidence="1" key="1">
    <citation type="submission" date="2015-12" db="EMBL/GenBank/DDBJ databases">
        <title>Gene expression during late stages of embryo sac development: a critical building block for successful pollen-pistil interactions.</title>
        <authorList>
            <person name="Liu Y."/>
            <person name="Joly V."/>
            <person name="Sabar M."/>
            <person name="Matton D.P."/>
        </authorList>
    </citation>
    <scope>NUCLEOTIDE SEQUENCE</scope>
</reference>
<evidence type="ECO:0000313" key="1">
    <source>
        <dbReference type="EMBL" id="JAP07002.1"/>
    </source>
</evidence>
<accession>A0A0V0GGK8</accession>
<dbReference type="EMBL" id="GEDG01039726">
    <property type="protein sequence ID" value="JAP07002.1"/>
    <property type="molecule type" value="Transcribed_RNA"/>
</dbReference>
<protein>
    <submittedName>
        <fullName evidence="1">Putative ovule protein</fullName>
    </submittedName>
</protein>
<feature type="non-terminal residue" evidence="1">
    <location>
        <position position="1"/>
    </location>
</feature>
<dbReference type="AlphaFoldDB" id="A0A0V0GGK8"/>